<keyword evidence="2" id="KW-1185">Reference proteome</keyword>
<proteinExistence type="predicted"/>
<dbReference type="SUPFAM" id="SSF52540">
    <property type="entry name" value="P-loop containing nucleoside triphosphate hydrolases"/>
    <property type="match status" value="1"/>
</dbReference>
<feature type="non-terminal residue" evidence="1">
    <location>
        <position position="1"/>
    </location>
</feature>
<dbReference type="SMART" id="SM00175">
    <property type="entry name" value="RAB"/>
    <property type="match status" value="1"/>
</dbReference>
<dbReference type="FunFam" id="3.40.50.300:FF:001447">
    <property type="entry name" value="Ras-related protein Rab-1B"/>
    <property type="match status" value="1"/>
</dbReference>
<dbReference type="SMART" id="SM00173">
    <property type="entry name" value="RAS"/>
    <property type="match status" value="1"/>
</dbReference>
<dbReference type="PROSITE" id="PS51419">
    <property type="entry name" value="RAB"/>
    <property type="match status" value="1"/>
</dbReference>
<dbReference type="InterPro" id="IPR050209">
    <property type="entry name" value="Rab_GTPases_membrane_traffic"/>
</dbReference>
<organism evidence="1 2">
    <name type="scientific">Basidiobolus meristosporus CBS 931.73</name>
    <dbReference type="NCBI Taxonomy" id="1314790"/>
    <lineage>
        <taxon>Eukaryota</taxon>
        <taxon>Fungi</taxon>
        <taxon>Fungi incertae sedis</taxon>
        <taxon>Zoopagomycota</taxon>
        <taxon>Entomophthoromycotina</taxon>
        <taxon>Basidiobolomycetes</taxon>
        <taxon>Basidiobolales</taxon>
        <taxon>Basidiobolaceae</taxon>
        <taxon>Basidiobolus</taxon>
    </lineage>
</organism>
<dbReference type="InParanoid" id="A0A1Y1WW48"/>
<protein>
    <submittedName>
        <fullName evidence="1">p-loop containing nucleoside triphosphate hydrolase protein</fullName>
    </submittedName>
</protein>
<dbReference type="Gene3D" id="3.40.50.300">
    <property type="entry name" value="P-loop containing nucleotide triphosphate hydrolases"/>
    <property type="match status" value="1"/>
</dbReference>
<dbReference type="InterPro" id="IPR027417">
    <property type="entry name" value="P-loop_NTPase"/>
</dbReference>
<comment type="caution">
    <text evidence="1">The sequence shown here is derived from an EMBL/GenBank/DDBJ whole genome shotgun (WGS) entry which is preliminary data.</text>
</comment>
<dbReference type="EMBL" id="MCFE01000880">
    <property type="protein sequence ID" value="ORX77354.1"/>
    <property type="molecule type" value="Genomic_DNA"/>
</dbReference>
<accession>A0A1Y1WW48</accession>
<dbReference type="Proteomes" id="UP000193498">
    <property type="component" value="Unassembled WGS sequence"/>
</dbReference>
<keyword evidence="1" id="KW-0378">Hydrolase</keyword>
<dbReference type="InterPro" id="IPR001806">
    <property type="entry name" value="Small_GTPase"/>
</dbReference>
<dbReference type="AlphaFoldDB" id="A0A1Y1WW48"/>
<reference evidence="1 2" key="1">
    <citation type="submission" date="2016-07" db="EMBL/GenBank/DDBJ databases">
        <title>Pervasive Adenine N6-methylation of Active Genes in Fungi.</title>
        <authorList>
            <consortium name="DOE Joint Genome Institute"/>
            <person name="Mondo S.J."/>
            <person name="Dannebaum R.O."/>
            <person name="Kuo R.C."/>
            <person name="Labutti K."/>
            <person name="Haridas S."/>
            <person name="Kuo A."/>
            <person name="Salamov A."/>
            <person name="Ahrendt S.R."/>
            <person name="Lipzen A."/>
            <person name="Sullivan W."/>
            <person name="Andreopoulos W.B."/>
            <person name="Clum A."/>
            <person name="Lindquist E."/>
            <person name="Daum C."/>
            <person name="Ramamoorthy G.K."/>
            <person name="Gryganskyi A."/>
            <person name="Culley D."/>
            <person name="Magnuson J.K."/>
            <person name="James T.Y."/>
            <person name="O'Malley M.A."/>
            <person name="Stajich J.E."/>
            <person name="Spatafora J.W."/>
            <person name="Visel A."/>
            <person name="Grigoriev I.V."/>
        </authorList>
    </citation>
    <scope>NUCLEOTIDE SEQUENCE [LARGE SCALE GENOMIC DNA]</scope>
    <source>
        <strain evidence="1 2">CBS 931.73</strain>
    </source>
</reference>
<dbReference type="Pfam" id="PF00071">
    <property type="entry name" value="Ras"/>
    <property type="match status" value="1"/>
</dbReference>
<sequence length="167" mass="18784">IGKSCLILRFALDDFNPDFQLTIGVEVSHKFAHYERPPPNTGRFLLGGGRERYRAVSSTDFNGAVGVPLVYDITKRSSFESVCSWLNKIRDHSSRITLVMLIAHTYDLDPRWKVSTEMAMRLATESGLYIVEPSALDSTHVDLAFQSIFPVITLDAHLLARVTRSLK</sequence>
<name>A0A1Y1WW48_9FUNG</name>
<evidence type="ECO:0000313" key="2">
    <source>
        <dbReference type="Proteomes" id="UP000193498"/>
    </source>
</evidence>
<dbReference type="GO" id="GO:0005525">
    <property type="term" value="F:GTP binding"/>
    <property type="evidence" value="ECO:0007669"/>
    <property type="project" value="InterPro"/>
</dbReference>
<dbReference type="PANTHER" id="PTHR47979">
    <property type="entry name" value="DRAB11-RELATED"/>
    <property type="match status" value="1"/>
</dbReference>
<dbReference type="GO" id="GO:0003924">
    <property type="term" value="F:GTPase activity"/>
    <property type="evidence" value="ECO:0007669"/>
    <property type="project" value="InterPro"/>
</dbReference>
<dbReference type="STRING" id="1314790.A0A1Y1WW48"/>
<evidence type="ECO:0000313" key="1">
    <source>
        <dbReference type="EMBL" id="ORX77354.1"/>
    </source>
</evidence>
<gene>
    <name evidence="1" type="ORF">K493DRAFT_245373</name>
</gene>